<comment type="caution">
    <text evidence="1">The sequence shown here is derived from an EMBL/GenBank/DDBJ whole genome shotgun (WGS) entry which is preliminary data.</text>
</comment>
<proteinExistence type="predicted"/>
<dbReference type="EMBL" id="CM047901">
    <property type="protein sequence ID" value="KAJ0096510.1"/>
    <property type="molecule type" value="Genomic_DNA"/>
</dbReference>
<sequence>MECNCTNLNYYIQYTEFVYGMQSIHLSSHSIKHHNFN</sequence>
<name>A0ACC1BC00_9ROSI</name>
<reference evidence="2" key="1">
    <citation type="journal article" date="2023" name="G3 (Bethesda)">
        <title>Genome assembly and association tests identify interacting loci associated with vigor, precocity, and sex in interspecific pistachio rootstocks.</title>
        <authorList>
            <person name="Palmer W."/>
            <person name="Jacygrad E."/>
            <person name="Sagayaradj S."/>
            <person name="Cavanaugh K."/>
            <person name="Han R."/>
            <person name="Bertier L."/>
            <person name="Beede B."/>
            <person name="Kafkas S."/>
            <person name="Golino D."/>
            <person name="Preece J."/>
            <person name="Michelmore R."/>
        </authorList>
    </citation>
    <scope>NUCLEOTIDE SEQUENCE [LARGE SCALE GENOMIC DNA]</scope>
</reference>
<protein>
    <submittedName>
        <fullName evidence="1">Uncharacterized protein</fullName>
    </submittedName>
</protein>
<accession>A0ACC1BC00</accession>
<evidence type="ECO:0000313" key="2">
    <source>
        <dbReference type="Proteomes" id="UP001164250"/>
    </source>
</evidence>
<organism evidence="1 2">
    <name type="scientific">Pistacia atlantica</name>
    <dbReference type="NCBI Taxonomy" id="434234"/>
    <lineage>
        <taxon>Eukaryota</taxon>
        <taxon>Viridiplantae</taxon>
        <taxon>Streptophyta</taxon>
        <taxon>Embryophyta</taxon>
        <taxon>Tracheophyta</taxon>
        <taxon>Spermatophyta</taxon>
        <taxon>Magnoliopsida</taxon>
        <taxon>eudicotyledons</taxon>
        <taxon>Gunneridae</taxon>
        <taxon>Pentapetalae</taxon>
        <taxon>rosids</taxon>
        <taxon>malvids</taxon>
        <taxon>Sapindales</taxon>
        <taxon>Anacardiaceae</taxon>
        <taxon>Pistacia</taxon>
    </lineage>
</organism>
<dbReference type="Proteomes" id="UP001164250">
    <property type="component" value="Chromosome 5"/>
</dbReference>
<keyword evidence="2" id="KW-1185">Reference proteome</keyword>
<gene>
    <name evidence="1" type="ORF">Patl1_28729</name>
</gene>
<evidence type="ECO:0000313" key="1">
    <source>
        <dbReference type="EMBL" id="KAJ0096510.1"/>
    </source>
</evidence>